<reference evidence="7" key="1">
    <citation type="journal article" date="2020" name="Stud. Mycol.">
        <title>101 Dothideomycetes genomes: a test case for predicting lifestyles and emergence of pathogens.</title>
        <authorList>
            <person name="Haridas S."/>
            <person name="Albert R."/>
            <person name="Binder M."/>
            <person name="Bloem J."/>
            <person name="Labutti K."/>
            <person name="Salamov A."/>
            <person name="Andreopoulos B."/>
            <person name="Baker S."/>
            <person name="Barry K."/>
            <person name="Bills G."/>
            <person name="Bluhm B."/>
            <person name="Cannon C."/>
            <person name="Castanera R."/>
            <person name="Culley D."/>
            <person name="Daum C."/>
            <person name="Ezra D."/>
            <person name="Gonzalez J."/>
            <person name="Henrissat B."/>
            <person name="Kuo A."/>
            <person name="Liang C."/>
            <person name="Lipzen A."/>
            <person name="Lutzoni F."/>
            <person name="Magnuson J."/>
            <person name="Mondo S."/>
            <person name="Nolan M."/>
            <person name="Ohm R."/>
            <person name="Pangilinan J."/>
            <person name="Park H.-J."/>
            <person name="Ramirez L."/>
            <person name="Alfaro M."/>
            <person name="Sun H."/>
            <person name="Tritt A."/>
            <person name="Yoshinaga Y."/>
            <person name="Zwiers L.-H."/>
            <person name="Turgeon B."/>
            <person name="Goodwin S."/>
            <person name="Spatafora J."/>
            <person name="Crous P."/>
            <person name="Grigoriev I."/>
        </authorList>
    </citation>
    <scope>NUCLEOTIDE SEQUENCE</scope>
    <source>
        <strain evidence="7">CBS 113818</strain>
    </source>
</reference>
<sequence>MMYLIVHLITLVVLPSFLIGFTPAKSISRFASLPVLATILWQCMTLCPFYLVRMPWAGLVGGYAVSVFSQYFNVAFVSYFEFRRGGPTSGAAILRRTEMSKAKKAALTAAEYHRRFLFGWDAMTNWRAVGAPYVVRNLSPFSSKDPSYVPSRSRFLLRTAAIAIASYLALDSLDSMSDPVVAQAFFSNSNIPLFSRLGKVTGDKLTMRLFGAIFERVGLNAVQRGMYSVFGFSSVSLHLSNPNEWLPFYGSYSSIYSLRNLWGLFWHQTNTRRVAAISHWVVHDVLKLPRGTIVVRYIRALATLLVSGLMHLLIDMASGLSVLESGAIRFFCTQVVGIFVEDAVWAVQAILDRYNSREEGGALEETSGVDMGRILPGLE</sequence>
<feature type="transmembrane region" description="Helical" evidence="5">
    <location>
        <begin position="59"/>
        <end position="80"/>
    </location>
</feature>
<dbReference type="Proteomes" id="UP000799424">
    <property type="component" value="Unassembled WGS sequence"/>
</dbReference>
<dbReference type="EMBL" id="MU006228">
    <property type="protein sequence ID" value="KAF2825501.1"/>
    <property type="molecule type" value="Genomic_DNA"/>
</dbReference>
<evidence type="ECO:0000256" key="2">
    <source>
        <dbReference type="ARBA" id="ARBA00022692"/>
    </source>
</evidence>
<keyword evidence="3 5" id="KW-1133">Transmembrane helix</keyword>
<evidence type="ECO:0000259" key="6">
    <source>
        <dbReference type="Pfam" id="PF13813"/>
    </source>
</evidence>
<keyword evidence="4 5" id="KW-0472">Membrane</keyword>
<feature type="domain" description="Wax synthase" evidence="6">
    <location>
        <begin position="245"/>
        <end position="332"/>
    </location>
</feature>
<proteinExistence type="predicted"/>
<protein>
    <recommendedName>
        <fullName evidence="6">Wax synthase domain-containing protein</fullName>
    </recommendedName>
</protein>
<dbReference type="AlphaFoldDB" id="A0A6A6ZWR6"/>
<keyword evidence="2 5" id="KW-0812">Transmembrane</keyword>
<gene>
    <name evidence="7" type="ORF">CC86DRAFT_419548</name>
</gene>
<evidence type="ECO:0000256" key="1">
    <source>
        <dbReference type="ARBA" id="ARBA00004141"/>
    </source>
</evidence>
<comment type="subcellular location">
    <subcellularLocation>
        <location evidence="1">Membrane</location>
        <topology evidence="1">Multi-pass membrane protein</topology>
    </subcellularLocation>
</comment>
<evidence type="ECO:0000256" key="5">
    <source>
        <dbReference type="SAM" id="Phobius"/>
    </source>
</evidence>
<evidence type="ECO:0000256" key="4">
    <source>
        <dbReference type="ARBA" id="ARBA00023136"/>
    </source>
</evidence>
<accession>A0A6A6ZWR6</accession>
<dbReference type="GO" id="GO:0016020">
    <property type="term" value="C:membrane"/>
    <property type="evidence" value="ECO:0007669"/>
    <property type="project" value="UniProtKB-SubCell"/>
</dbReference>
<name>A0A6A6ZWR6_9PLEO</name>
<evidence type="ECO:0000313" key="8">
    <source>
        <dbReference type="Proteomes" id="UP000799424"/>
    </source>
</evidence>
<evidence type="ECO:0000313" key="7">
    <source>
        <dbReference type="EMBL" id="KAF2825501.1"/>
    </source>
</evidence>
<organism evidence="7 8">
    <name type="scientific">Ophiobolus disseminans</name>
    <dbReference type="NCBI Taxonomy" id="1469910"/>
    <lineage>
        <taxon>Eukaryota</taxon>
        <taxon>Fungi</taxon>
        <taxon>Dikarya</taxon>
        <taxon>Ascomycota</taxon>
        <taxon>Pezizomycotina</taxon>
        <taxon>Dothideomycetes</taxon>
        <taxon>Pleosporomycetidae</taxon>
        <taxon>Pleosporales</taxon>
        <taxon>Pleosporineae</taxon>
        <taxon>Phaeosphaeriaceae</taxon>
        <taxon>Ophiobolus</taxon>
    </lineage>
</organism>
<keyword evidence="8" id="KW-1185">Reference proteome</keyword>
<evidence type="ECO:0000256" key="3">
    <source>
        <dbReference type="ARBA" id="ARBA00022989"/>
    </source>
</evidence>
<dbReference type="Pfam" id="PF13813">
    <property type="entry name" value="MBOAT_2"/>
    <property type="match status" value="1"/>
</dbReference>
<feature type="transmembrane region" description="Helical" evidence="5">
    <location>
        <begin position="30"/>
        <end position="52"/>
    </location>
</feature>
<dbReference type="InterPro" id="IPR032805">
    <property type="entry name" value="Wax_synthase_dom"/>
</dbReference>
<dbReference type="OrthoDB" id="1077582at2759"/>